<name>A0A381QNV6_9ZZZZ</name>
<organism evidence="3">
    <name type="scientific">marine metagenome</name>
    <dbReference type="NCBI Taxonomy" id="408172"/>
    <lineage>
        <taxon>unclassified sequences</taxon>
        <taxon>metagenomes</taxon>
        <taxon>ecological metagenomes</taxon>
    </lineage>
</organism>
<dbReference type="AlphaFoldDB" id="A0A381QNV6"/>
<dbReference type="InterPro" id="IPR029063">
    <property type="entry name" value="SAM-dependent_MTases_sf"/>
</dbReference>
<evidence type="ECO:0000256" key="1">
    <source>
        <dbReference type="ARBA" id="ARBA00022679"/>
    </source>
</evidence>
<protein>
    <recommendedName>
        <fullName evidence="2">Methyltransferase domain-containing protein</fullName>
    </recommendedName>
</protein>
<dbReference type="SUPFAM" id="SSF53335">
    <property type="entry name" value="S-adenosyl-L-methionine-dependent methyltransferases"/>
    <property type="match status" value="1"/>
</dbReference>
<feature type="domain" description="Methyltransferase" evidence="2">
    <location>
        <begin position="59"/>
        <end position="152"/>
    </location>
</feature>
<proteinExistence type="predicted"/>
<evidence type="ECO:0000313" key="3">
    <source>
        <dbReference type="EMBL" id="SUZ79223.1"/>
    </source>
</evidence>
<gene>
    <name evidence="3" type="ORF">METZ01_LOCUS32077</name>
</gene>
<accession>A0A381QNV6</accession>
<dbReference type="CDD" id="cd02440">
    <property type="entry name" value="AdoMet_MTases"/>
    <property type="match status" value="1"/>
</dbReference>
<keyword evidence="1" id="KW-0808">Transferase</keyword>
<dbReference type="InterPro" id="IPR041698">
    <property type="entry name" value="Methyltransf_25"/>
</dbReference>
<sequence length="217" mass="25221">MYARVKNFLHLHVLMRSYIIRNWFTGNGAIWRYLDNADLEGMVAKTVEVTSLELSGKNVLDLGCGSGTMLAYLAEKELAVPHGVDISRLNIRECRKKMGLGNFHRTDIMKYLADSPPEQFDLVIMYGVLASFTVEKQREIIRRIIPILRSGGYLWIGANLYDDAKYRYQTYPVPRNFYEQLKSRNGDQIDFEEHLELELFGNDKYEKEQTTVLIRKL</sequence>
<dbReference type="PANTHER" id="PTHR43861">
    <property type="entry name" value="TRANS-ACONITATE 2-METHYLTRANSFERASE-RELATED"/>
    <property type="match status" value="1"/>
</dbReference>
<dbReference type="EMBL" id="UINC01001378">
    <property type="protein sequence ID" value="SUZ79223.1"/>
    <property type="molecule type" value="Genomic_DNA"/>
</dbReference>
<dbReference type="Pfam" id="PF13649">
    <property type="entry name" value="Methyltransf_25"/>
    <property type="match status" value="1"/>
</dbReference>
<dbReference type="Gene3D" id="3.40.50.150">
    <property type="entry name" value="Vaccinia Virus protein VP39"/>
    <property type="match status" value="1"/>
</dbReference>
<reference evidence="3" key="1">
    <citation type="submission" date="2018-05" db="EMBL/GenBank/DDBJ databases">
        <authorList>
            <person name="Lanie J.A."/>
            <person name="Ng W.-L."/>
            <person name="Kazmierczak K.M."/>
            <person name="Andrzejewski T.M."/>
            <person name="Davidsen T.M."/>
            <person name="Wayne K.J."/>
            <person name="Tettelin H."/>
            <person name="Glass J.I."/>
            <person name="Rusch D."/>
            <person name="Podicherti R."/>
            <person name="Tsui H.-C.T."/>
            <person name="Winkler M.E."/>
        </authorList>
    </citation>
    <scope>NUCLEOTIDE SEQUENCE</scope>
</reference>
<evidence type="ECO:0000259" key="2">
    <source>
        <dbReference type="Pfam" id="PF13649"/>
    </source>
</evidence>
<dbReference type="GO" id="GO:0016740">
    <property type="term" value="F:transferase activity"/>
    <property type="evidence" value="ECO:0007669"/>
    <property type="project" value="UniProtKB-KW"/>
</dbReference>